<dbReference type="Gene3D" id="1.20.140.150">
    <property type="match status" value="1"/>
</dbReference>
<gene>
    <name evidence="2" type="ORF">EOD39_12167</name>
</gene>
<name>A0A444ULY6_ACIRT</name>
<feature type="transmembrane region" description="Helical" evidence="1">
    <location>
        <begin position="88"/>
        <end position="113"/>
    </location>
</feature>
<dbReference type="InterPro" id="IPR013287">
    <property type="entry name" value="Claudin12"/>
</dbReference>
<evidence type="ECO:0000313" key="3">
    <source>
        <dbReference type="Proteomes" id="UP000289886"/>
    </source>
</evidence>
<feature type="transmembrane region" description="Helical" evidence="1">
    <location>
        <begin position="133"/>
        <end position="155"/>
    </location>
</feature>
<evidence type="ECO:0000256" key="1">
    <source>
        <dbReference type="SAM" id="Phobius"/>
    </source>
</evidence>
<dbReference type="AlphaFoldDB" id="A0A444ULY6"/>
<keyword evidence="1" id="KW-0812">Transmembrane</keyword>
<dbReference type="OrthoDB" id="3031595at2759"/>
<keyword evidence="1" id="KW-0472">Membrane</keyword>
<keyword evidence="3" id="KW-1185">Reference proteome</keyword>
<proteinExistence type="predicted"/>
<dbReference type="PRINTS" id="PR01872">
    <property type="entry name" value="CLAUDIN12"/>
</dbReference>
<organism evidence="2 3">
    <name type="scientific">Acipenser ruthenus</name>
    <name type="common">Sterlet sturgeon</name>
    <dbReference type="NCBI Taxonomy" id="7906"/>
    <lineage>
        <taxon>Eukaryota</taxon>
        <taxon>Metazoa</taxon>
        <taxon>Chordata</taxon>
        <taxon>Craniata</taxon>
        <taxon>Vertebrata</taxon>
        <taxon>Euteleostomi</taxon>
        <taxon>Actinopterygii</taxon>
        <taxon>Chondrostei</taxon>
        <taxon>Acipenseriformes</taxon>
        <taxon>Acipenseridae</taxon>
        <taxon>Acipenser</taxon>
    </lineage>
</organism>
<dbReference type="PANTHER" id="PTHR16703:SF3">
    <property type="entry name" value="CLAUDIN-12"/>
    <property type="match status" value="1"/>
</dbReference>
<dbReference type="PANTHER" id="PTHR16703">
    <property type="entry name" value="CLAUDIN-12"/>
    <property type="match status" value="1"/>
</dbReference>
<keyword evidence="1" id="KW-1133">Transmembrane helix</keyword>
<feature type="transmembrane region" description="Helical" evidence="1">
    <location>
        <begin position="175"/>
        <end position="196"/>
    </location>
</feature>
<evidence type="ECO:0000313" key="2">
    <source>
        <dbReference type="EMBL" id="RXM36185.1"/>
    </source>
</evidence>
<sequence>MACRNIHAATVFAFLFGMASVGGLIAATLIPQWRITRLITFNKNAKNVTINDGLWVKCVRLDGSTACLVYDKEWYSTLDQLDLRVLQFALPISILIAVFALMLCFIGMCNTAFGPEVPNFNLAKCLVNSAGCHLVAALLYLLAGALSITPSIWVIFHTADLSKKFGPLFSPDISVYLAIGSAGGMLLTSCLLFLWYCACKALPSPFWQPLYSPPASVYSYPAHSYVSPRYSSRSRLSTIEIDIPVVAQVP</sequence>
<dbReference type="Proteomes" id="UP000289886">
    <property type="component" value="Unassembled WGS sequence"/>
</dbReference>
<comment type="caution">
    <text evidence="2">The sequence shown here is derived from an EMBL/GenBank/DDBJ whole genome shotgun (WGS) entry which is preliminary data.</text>
</comment>
<protein>
    <submittedName>
        <fullName evidence="2">Claudin-12</fullName>
    </submittedName>
</protein>
<reference evidence="2 3" key="1">
    <citation type="submission" date="2019-01" db="EMBL/GenBank/DDBJ databases">
        <title>Draft Genome and Complete Hox-Cluster Characterization of the Sterlet Sturgeon (Acipenser ruthenus).</title>
        <authorList>
            <person name="Wei Q."/>
        </authorList>
    </citation>
    <scope>NUCLEOTIDE SEQUENCE [LARGE SCALE GENOMIC DNA]</scope>
    <source>
        <strain evidence="2">WHYD16114868_AA</strain>
        <tissue evidence="2">Blood</tissue>
    </source>
</reference>
<feature type="transmembrane region" description="Helical" evidence="1">
    <location>
        <begin position="6"/>
        <end position="30"/>
    </location>
</feature>
<dbReference type="GO" id="GO:0005886">
    <property type="term" value="C:plasma membrane"/>
    <property type="evidence" value="ECO:0007669"/>
    <property type="project" value="TreeGrafter"/>
</dbReference>
<accession>A0A444ULY6</accession>
<dbReference type="EMBL" id="SCEB01214296">
    <property type="protein sequence ID" value="RXM36185.1"/>
    <property type="molecule type" value="Genomic_DNA"/>
</dbReference>